<dbReference type="SUPFAM" id="SSF47473">
    <property type="entry name" value="EF-hand"/>
    <property type="match status" value="1"/>
</dbReference>
<dbReference type="InterPro" id="IPR001478">
    <property type="entry name" value="PDZ"/>
</dbReference>
<dbReference type="SMART" id="SM00228">
    <property type="entry name" value="PDZ"/>
    <property type="match status" value="1"/>
</dbReference>
<keyword evidence="2" id="KW-1133">Transmembrane helix</keyword>
<dbReference type="Proteomes" id="UP001163046">
    <property type="component" value="Unassembled WGS sequence"/>
</dbReference>
<evidence type="ECO:0000256" key="2">
    <source>
        <dbReference type="SAM" id="Phobius"/>
    </source>
</evidence>
<dbReference type="OrthoDB" id="26525at2759"/>
<reference evidence="5" key="1">
    <citation type="submission" date="2023-01" db="EMBL/GenBank/DDBJ databases">
        <title>Genome assembly of the deep-sea coral Lophelia pertusa.</title>
        <authorList>
            <person name="Herrera S."/>
            <person name="Cordes E."/>
        </authorList>
    </citation>
    <scope>NUCLEOTIDE SEQUENCE</scope>
    <source>
        <strain evidence="5">USNM1676648</strain>
        <tissue evidence="5">Polyp</tissue>
    </source>
</reference>
<accession>A0A9X0A4R1</accession>
<dbReference type="PROSITE" id="PS50106">
    <property type="entry name" value="PDZ"/>
    <property type="match status" value="1"/>
</dbReference>
<dbReference type="PROSITE" id="PS51257">
    <property type="entry name" value="PROKAR_LIPOPROTEIN"/>
    <property type="match status" value="1"/>
</dbReference>
<feature type="domain" description="PDZ" evidence="3">
    <location>
        <begin position="97"/>
        <end position="196"/>
    </location>
</feature>
<evidence type="ECO:0000313" key="5">
    <source>
        <dbReference type="EMBL" id="KAJ7393382.1"/>
    </source>
</evidence>
<proteinExistence type="predicted"/>
<evidence type="ECO:0000259" key="4">
    <source>
        <dbReference type="PROSITE" id="PS50222"/>
    </source>
</evidence>
<protein>
    <submittedName>
        <fullName evidence="5">Uncharacterized protein</fullName>
    </submittedName>
</protein>
<dbReference type="CDD" id="cd00136">
    <property type="entry name" value="PDZ_canonical"/>
    <property type="match status" value="1"/>
</dbReference>
<feature type="transmembrane region" description="Helical" evidence="2">
    <location>
        <begin position="28"/>
        <end position="51"/>
    </location>
</feature>
<evidence type="ECO:0000259" key="3">
    <source>
        <dbReference type="PROSITE" id="PS50106"/>
    </source>
</evidence>
<dbReference type="Pfam" id="PF00595">
    <property type="entry name" value="PDZ"/>
    <property type="match status" value="1"/>
</dbReference>
<evidence type="ECO:0000256" key="1">
    <source>
        <dbReference type="ARBA" id="ARBA00022737"/>
    </source>
</evidence>
<dbReference type="FunFam" id="1.10.238.10:FF:000001">
    <property type="entry name" value="Calmodulin 1"/>
    <property type="match status" value="1"/>
</dbReference>
<keyword evidence="2" id="KW-0472">Membrane</keyword>
<dbReference type="EMBL" id="MU825398">
    <property type="protein sequence ID" value="KAJ7393382.1"/>
    <property type="molecule type" value="Genomic_DNA"/>
</dbReference>
<dbReference type="InterPro" id="IPR036034">
    <property type="entry name" value="PDZ_sf"/>
</dbReference>
<dbReference type="SUPFAM" id="SSF50156">
    <property type="entry name" value="PDZ domain-like"/>
    <property type="match status" value="1"/>
</dbReference>
<feature type="domain" description="EF-hand" evidence="4">
    <location>
        <begin position="224"/>
        <end position="259"/>
    </location>
</feature>
<organism evidence="5 6">
    <name type="scientific">Desmophyllum pertusum</name>
    <dbReference type="NCBI Taxonomy" id="174260"/>
    <lineage>
        <taxon>Eukaryota</taxon>
        <taxon>Metazoa</taxon>
        <taxon>Cnidaria</taxon>
        <taxon>Anthozoa</taxon>
        <taxon>Hexacorallia</taxon>
        <taxon>Scleractinia</taxon>
        <taxon>Caryophylliina</taxon>
        <taxon>Caryophylliidae</taxon>
        <taxon>Desmophyllum</taxon>
    </lineage>
</organism>
<dbReference type="Pfam" id="PF13833">
    <property type="entry name" value="EF-hand_8"/>
    <property type="match status" value="1"/>
</dbReference>
<keyword evidence="1" id="KW-0677">Repeat</keyword>
<dbReference type="GO" id="GO:0016460">
    <property type="term" value="C:myosin II complex"/>
    <property type="evidence" value="ECO:0007669"/>
    <property type="project" value="TreeGrafter"/>
</dbReference>
<dbReference type="Gene3D" id="1.10.238.10">
    <property type="entry name" value="EF-hand"/>
    <property type="match status" value="1"/>
</dbReference>
<dbReference type="Gene3D" id="2.30.42.10">
    <property type="match status" value="1"/>
</dbReference>
<gene>
    <name evidence="5" type="ORF">OS493_006353</name>
</gene>
<dbReference type="AlphaFoldDB" id="A0A9X0A4R1"/>
<dbReference type="InterPro" id="IPR050230">
    <property type="entry name" value="CALM/Myosin/TropC-like"/>
</dbReference>
<keyword evidence="2" id="KW-0812">Transmembrane</keyword>
<dbReference type="PANTHER" id="PTHR23048:SF0">
    <property type="entry name" value="CALMODULIN LIKE 3"/>
    <property type="match status" value="1"/>
</dbReference>
<name>A0A9X0A4R1_9CNID</name>
<dbReference type="SMART" id="SM00054">
    <property type="entry name" value="EFh"/>
    <property type="match status" value="2"/>
</dbReference>
<sequence>MGSWIAKLAGHKEDAQASLKNPHAIASYTLFFGCIAIVLLLWIAIAILTTIRIYKKYSRRSEDEETDIKTTLDLQVGKKILKSLRLHQNYQLEEFEIVELITTPGPAVTATENSVKLGIQLEGGQRTVDKRYGEPGIFVADVRRGSMAEGKLFPGDKIVAINDFYLGKVSLKYAKEVMHALKQAEGHLKFSVKRAQLREQRVNEAFSLYCDDEDTGKKVVFNKEHMEVFEEAFSMFDVNASGKIQFKHLFPLLRTLGYNIHKEEAWEYLNELELADKPTITFSEIIKFLEEIVADQTAKTEVTCVYNVFDKEQKGHVSVGEINEALHRLYGKKITEDEVQGILSFADQDNNGCVKEQEARWLKESDVEEEVGRPNLSLRQMHEWDWE</sequence>
<dbReference type="InterPro" id="IPR011992">
    <property type="entry name" value="EF-hand-dom_pair"/>
</dbReference>
<keyword evidence="6" id="KW-1185">Reference proteome</keyword>
<dbReference type="InterPro" id="IPR002048">
    <property type="entry name" value="EF_hand_dom"/>
</dbReference>
<dbReference type="PANTHER" id="PTHR23048">
    <property type="entry name" value="MYOSIN LIGHT CHAIN 1, 3"/>
    <property type="match status" value="1"/>
</dbReference>
<feature type="domain" description="EF-hand" evidence="4">
    <location>
        <begin position="297"/>
        <end position="332"/>
    </location>
</feature>
<comment type="caution">
    <text evidence="5">The sequence shown here is derived from an EMBL/GenBank/DDBJ whole genome shotgun (WGS) entry which is preliminary data.</text>
</comment>
<dbReference type="PROSITE" id="PS50222">
    <property type="entry name" value="EF_HAND_2"/>
    <property type="match status" value="2"/>
</dbReference>
<evidence type="ECO:0000313" key="6">
    <source>
        <dbReference type="Proteomes" id="UP001163046"/>
    </source>
</evidence>
<dbReference type="GO" id="GO:0005509">
    <property type="term" value="F:calcium ion binding"/>
    <property type="evidence" value="ECO:0007669"/>
    <property type="project" value="InterPro"/>
</dbReference>